<keyword evidence="2" id="KW-1133">Transmembrane helix</keyword>
<dbReference type="Proteomes" id="UP000038010">
    <property type="component" value="Unassembled WGS sequence"/>
</dbReference>
<gene>
    <name evidence="3" type="ORF">AB675_11236</name>
</gene>
<keyword evidence="4" id="KW-1185">Reference proteome</keyword>
<dbReference type="AlphaFoldDB" id="A0A0N0NMA6"/>
<organism evidence="3 4">
    <name type="scientific">Cyphellophora attinorum</name>
    <dbReference type="NCBI Taxonomy" id="1664694"/>
    <lineage>
        <taxon>Eukaryota</taxon>
        <taxon>Fungi</taxon>
        <taxon>Dikarya</taxon>
        <taxon>Ascomycota</taxon>
        <taxon>Pezizomycotina</taxon>
        <taxon>Eurotiomycetes</taxon>
        <taxon>Chaetothyriomycetidae</taxon>
        <taxon>Chaetothyriales</taxon>
        <taxon>Cyphellophoraceae</taxon>
        <taxon>Cyphellophora</taxon>
    </lineage>
</organism>
<sequence length="151" mass="16647">MARQNIATAAPPLDDQADRTVKSQRKRRQKELKPARSDGDEGIWSIFVIFLYIGIPVIPALLYHVSLQIGVNNLQQVADKLFEIWAMIFIGFPLGLGVACLTAMILAIIGLLLAKGVVIQYGYLMEIVRDVRALEDSPLPVYATMSRAPGP</sequence>
<name>A0A0N0NMA6_9EURO</name>
<keyword evidence="2" id="KW-0472">Membrane</keyword>
<accession>A0A0N0NMA6</accession>
<dbReference type="RefSeq" id="XP_018000091.1">
    <property type="nucleotide sequence ID" value="XM_018140064.1"/>
</dbReference>
<dbReference type="GeneID" id="28731944"/>
<dbReference type="EMBL" id="LFJN01000013">
    <property type="protein sequence ID" value="KPI40128.1"/>
    <property type="molecule type" value="Genomic_DNA"/>
</dbReference>
<keyword evidence="2" id="KW-0812">Transmembrane</keyword>
<feature type="region of interest" description="Disordered" evidence="1">
    <location>
        <begin position="1"/>
        <end position="37"/>
    </location>
</feature>
<comment type="caution">
    <text evidence="3">The sequence shown here is derived from an EMBL/GenBank/DDBJ whole genome shotgun (WGS) entry which is preliminary data.</text>
</comment>
<evidence type="ECO:0000256" key="2">
    <source>
        <dbReference type="SAM" id="Phobius"/>
    </source>
</evidence>
<feature type="transmembrane region" description="Helical" evidence="2">
    <location>
        <begin position="43"/>
        <end position="64"/>
    </location>
</feature>
<protein>
    <submittedName>
        <fullName evidence="3">Uncharacterized protein</fullName>
    </submittedName>
</protein>
<evidence type="ECO:0000313" key="4">
    <source>
        <dbReference type="Proteomes" id="UP000038010"/>
    </source>
</evidence>
<dbReference type="VEuPathDB" id="FungiDB:AB675_11236"/>
<feature type="transmembrane region" description="Helical" evidence="2">
    <location>
        <begin position="84"/>
        <end position="114"/>
    </location>
</feature>
<evidence type="ECO:0000256" key="1">
    <source>
        <dbReference type="SAM" id="MobiDB-lite"/>
    </source>
</evidence>
<evidence type="ECO:0000313" key="3">
    <source>
        <dbReference type="EMBL" id="KPI40128.1"/>
    </source>
</evidence>
<reference evidence="3 4" key="1">
    <citation type="submission" date="2015-06" db="EMBL/GenBank/DDBJ databases">
        <title>Draft genome of the ant-associated black yeast Phialophora attae CBS 131958.</title>
        <authorList>
            <person name="Moreno L.F."/>
            <person name="Stielow B.J."/>
            <person name="de Hoog S."/>
            <person name="Vicente V.A."/>
            <person name="Weiss V.A."/>
            <person name="de Vries M."/>
            <person name="Cruz L.M."/>
            <person name="Souza E.M."/>
        </authorList>
    </citation>
    <scope>NUCLEOTIDE SEQUENCE [LARGE SCALE GENOMIC DNA]</scope>
    <source>
        <strain evidence="3 4">CBS 131958</strain>
    </source>
</reference>
<proteinExistence type="predicted"/>